<comment type="similarity">
    <text evidence="2">Belongs to the nucleosome assembly protein (NAP) family.</text>
</comment>
<dbReference type="GO" id="GO:0005634">
    <property type="term" value="C:nucleus"/>
    <property type="evidence" value="ECO:0007669"/>
    <property type="project" value="InterPro"/>
</dbReference>
<dbReference type="EC" id="5.6.2.4" evidence="8"/>
<protein>
    <recommendedName>
        <fullName evidence="8">DNA 3'-5' helicase</fullName>
        <ecNumber evidence="8">5.6.2.4</ecNumber>
    </recommendedName>
</protein>
<name>A0A8H3I1R4_9AGAM</name>
<feature type="region of interest" description="Disordered" evidence="9">
    <location>
        <begin position="669"/>
        <end position="721"/>
    </location>
</feature>
<dbReference type="GO" id="GO:0003676">
    <property type="term" value="F:nucleic acid binding"/>
    <property type="evidence" value="ECO:0007669"/>
    <property type="project" value="InterPro"/>
</dbReference>
<dbReference type="InterPro" id="IPR014001">
    <property type="entry name" value="Helicase_ATP-bd"/>
</dbReference>
<evidence type="ECO:0000256" key="1">
    <source>
        <dbReference type="ARBA" id="ARBA00005446"/>
    </source>
</evidence>
<comment type="similarity">
    <text evidence="1">Belongs to the helicase family. RecQ subfamily.</text>
</comment>
<feature type="domain" description="Helicase C-terminal" evidence="11">
    <location>
        <begin position="230"/>
        <end position="376"/>
    </location>
</feature>
<evidence type="ECO:0000256" key="9">
    <source>
        <dbReference type="SAM" id="MobiDB-lite"/>
    </source>
</evidence>
<evidence type="ECO:0000256" key="5">
    <source>
        <dbReference type="ARBA" id="ARBA00022806"/>
    </source>
</evidence>
<evidence type="ECO:0000313" key="13">
    <source>
        <dbReference type="Proteomes" id="UP000663827"/>
    </source>
</evidence>
<dbReference type="PANTHER" id="PTHR13710">
    <property type="entry name" value="DNA HELICASE RECQ FAMILY MEMBER"/>
    <property type="match status" value="1"/>
</dbReference>
<dbReference type="InterPro" id="IPR037231">
    <property type="entry name" value="NAP-like_sf"/>
</dbReference>
<dbReference type="SUPFAM" id="SSF143113">
    <property type="entry name" value="NAP-like"/>
    <property type="match status" value="1"/>
</dbReference>
<dbReference type="GO" id="GO:0005694">
    <property type="term" value="C:chromosome"/>
    <property type="evidence" value="ECO:0007669"/>
    <property type="project" value="TreeGrafter"/>
</dbReference>
<evidence type="ECO:0000256" key="4">
    <source>
        <dbReference type="ARBA" id="ARBA00022801"/>
    </source>
</evidence>
<dbReference type="Proteomes" id="UP000663827">
    <property type="component" value="Unassembled WGS sequence"/>
</dbReference>
<dbReference type="SMART" id="SM00487">
    <property type="entry name" value="DEXDc"/>
    <property type="match status" value="1"/>
</dbReference>
<dbReference type="SUPFAM" id="SSF52540">
    <property type="entry name" value="P-loop containing nucleoside triphosphate hydrolases"/>
    <property type="match status" value="1"/>
</dbReference>
<proteinExistence type="inferred from homology"/>
<dbReference type="PROSITE" id="PS51192">
    <property type="entry name" value="HELICASE_ATP_BIND_1"/>
    <property type="match status" value="1"/>
</dbReference>
<dbReference type="InterPro" id="IPR036388">
    <property type="entry name" value="WH-like_DNA-bd_sf"/>
</dbReference>
<evidence type="ECO:0000256" key="6">
    <source>
        <dbReference type="ARBA" id="ARBA00022840"/>
    </source>
</evidence>
<evidence type="ECO:0000256" key="7">
    <source>
        <dbReference type="ARBA" id="ARBA00034617"/>
    </source>
</evidence>
<dbReference type="InterPro" id="IPR027417">
    <property type="entry name" value="P-loop_NTPase"/>
</dbReference>
<dbReference type="Gene3D" id="3.40.50.300">
    <property type="entry name" value="P-loop containing nucleotide triphosphate hydrolases"/>
    <property type="match status" value="2"/>
</dbReference>
<dbReference type="GO" id="GO:0005737">
    <property type="term" value="C:cytoplasm"/>
    <property type="evidence" value="ECO:0007669"/>
    <property type="project" value="TreeGrafter"/>
</dbReference>
<dbReference type="InterPro" id="IPR011545">
    <property type="entry name" value="DEAD/DEAH_box_helicase_dom"/>
</dbReference>
<evidence type="ECO:0000256" key="8">
    <source>
        <dbReference type="ARBA" id="ARBA00034808"/>
    </source>
</evidence>
<evidence type="ECO:0000259" key="10">
    <source>
        <dbReference type="PROSITE" id="PS51192"/>
    </source>
</evidence>
<dbReference type="GO" id="GO:0006334">
    <property type="term" value="P:nucleosome assembly"/>
    <property type="evidence" value="ECO:0007669"/>
    <property type="project" value="InterPro"/>
</dbReference>
<dbReference type="GO" id="GO:0009378">
    <property type="term" value="F:four-way junction helicase activity"/>
    <property type="evidence" value="ECO:0007669"/>
    <property type="project" value="TreeGrafter"/>
</dbReference>
<keyword evidence="3" id="KW-0547">Nucleotide-binding</keyword>
<dbReference type="PROSITE" id="PS51194">
    <property type="entry name" value="HELICASE_CTER"/>
    <property type="match status" value="1"/>
</dbReference>
<dbReference type="InterPro" id="IPR004589">
    <property type="entry name" value="DNA_helicase_ATP-dep_RecQ"/>
</dbReference>
<evidence type="ECO:0000256" key="3">
    <source>
        <dbReference type="ARBA" id="ARBA00022741"/>
    </source>
</evidence>
<dbReference type="PANTHER" id="PTHR13710:SF120">
    <property type="entry name" value="BIFUNCTIONAL 3'-5' EXONUCLEASE_ATP-DEPENDENT HELICASE WRN"/>
    <property type="match status" value="1"/>
</dbReference>
<accession>A0A8H3I1R4</accession>
<dbReference type="Pfam" id="PF00270">
    <property type="entry name" value="DEAD"/>
    <property type="match status" value="1"/>
</dbReference>
<dbReference type="Gene3D" id="3.30.1120.90">
    <property type="entry name" value="Nucleosome assembly protein"/>
    <property type="match status" value="1"/>
</dbReference>
<dbReference type="SMART" id="SM00490">
    <property type="entry name" value="HELICc"/>
    <property type="match status" value="1"/>
</dbReference>
<dbReference type="InterPro" id="IPR001650">
    <property type="entry name" value="Helicase_C-like"/>
</dbReference>
<dbReference type="Pfam" id="PF00271">
    <property type="entry name" value="Helicase_C"/>
    <property type="match status" value="1"/>
</dbReference>
<keyword evidence="6" id="KW-0067">ATP-binding</keyword>
<dbReference type="AlphaFoldDB" id="A0A8H3I1R4"/>
<evidence type="ECO:0000256" key="2">
    <source>
        <dbReference type="ARBA" id="ARBA00009947"/>
    </source>
</evidence>
<dbReference type="GO" id="GO:0000724">
    <property type="term" value="P:double-strand break repair via homologous recombination"/>
    <property type="evidence" value="ECO:0007669"/>
    <property type="project" value="TreeGrafter"/>
</dbReference>
<keyword evidence="4" id="KW-0378">Hydrolase</keyword>
<dbReference type="GO" id="GO:0043138">
    <property type="term" value="F:3'-5' DNA helicase activity"/>
    <property type="evidence" value="ECO:0007669"/>
    <property type="project" value="UniProtKB-EC"/>
</dbReference>
<dbReference type="Pfam" id="PF00956">
    <property type="entry name" value="NAP"/>
    <property type="match status" value="1"/>
</dbReference>
<reference evidence="12" key="1">
    <citation type="submission" date="2021-01" db="EMBL/GenBank/DDBJ databases">
        <authorList>
            <person name="Kaushik A."/>
        </authorList>
    </citation>
    <scope>NUCLEOTIDE SEQUENCE</scope>
    <source>
        <strain evidence="12">AG5</strain>
    </source>
</reference>
<comment type="caution">
    <text evidence="12">The sequence shown here is derived from an EMBL/GenBank/DDBJ whole genome shotgun (WGS) entry which is preliminary data.</text>
</comment>
<sequence length="995" mass="111641">MEKAHQILKDVFQFPSFRLAQEQAIERLVVHNKSALVLFPTAGGKSLCYQIPALCFDHGITLVISPLISLMRDQVDALLRRKVKAASWDSSLTAEQAKNVKDGVLRGDLQLLYVAPEKLNNENFVQLMSQVHINLLAWGASFRPEYLKIARFVEEFNIPRVLCLTATATNQVAEDICHSFHIDPKEGVFKTPVYRPNLAFRVKASGLNSMAMNKYLIRIEYQTAKDLDDKINQLVPMLQNRNGPVVIYVTLQAHTAECQSKLRARGIESEIYHAGLPSETRTNTQNWFMASKDGIVVCTIAFGMGIDKADLRQVIHLYMPKTLENYSQEVGRAGRDGKPSVCTLFLCAADIPILENFARGDTISENALQLWLTAGVFGVPLAPDGALEANHYEQSRVYDIRPTVLLNLYAQLELKFGLLRAITPCYQIYDYTIRDEKLWAKVDKKSKEVKTVLQYAQSKSSGYHIDVSLAATHSGVPRADLTRVIQNWELSGVVECKASQVRHRYRVLKELPSGKPELLAAIASQLHEGQVSAEYEALEKIQGVLKFATGEECLAHSLAVYFGDEKAVPHASCGTCTQCLTGEGVEFNPNYVATVDPIALRSILSTCLDRDDPRMVARFAIGITSPRLTAAKLSSHELFGSMAGVNWEQLYMLIDAECAAAGYTPAPDGSYSHLGQRRTSGTYTSKTTTSKATSTRGRSSSGSYQKKSHTPYGSGSSRVTHAPLDFRPTAVSLHHYSSLGIMAPKRGAGMDRAKNERPWPLELRDLDPEEEKLMSGLEKELAALRILQPLFEQRRKTLADQRNFWGIALGQHPEISQHLSETKDAEAISYLRDLWVERDPREHRAFTLEFYFDQNPFFSNTVLRKYYTYTSPPEVRTEDSTPDGNGVTNIMVDFDWERDITISGTKIEWKNPGSALTRLHPRPTMEEIERQLKSEDADGPVPIDTGSFFHFFEEKDDEFDIGQTIAEEVFADAVRYFNGTHENALNNLEDDWEDE</sequence>
<comment type="catalytic activity">
    <reaction evidence="7">
        <text>Couples ATP hydrolysis with the unwinding of duplex DNA by translocating in the 3'-5' direction.</text>
        <dbReference type="EC" id="5.6.2.4"/>
    </reaction>
</comment>
<feature type="compositionally biased region" description="Low complexity" evidence="9">
    <location>
        <begin position="677"/>
        <end position="704"/>
    </location>
</feature>
<organism evidence="12 13">
    <name type="scientific">Rhizoctonia solani</name>
    <dbReference type="NCBI Taxonomy" id="456999"/>
    <lineage>
        <taxon>Eukaryota</taxon>
        <taxon>Fungi</taxon>
        <taxon>Dikarya</taxon>
        <taxon>Basidiomycota</taxon>
        <taxon>Agaricomycotina</taxon>
        <taxon>Agaricomycetes</taxon>
        <taxon>Cantharellales</taxon>
        <taxon>Ceratobasidiaceae</taxon>
        <taxon>Rhizoctonia</taxon>
    </lineage>
</organism>
<dbReference type="NCBIfam" id="TIGR00614">
    <property type="entry name" value="recQ_fam"/>
    <property type="match status" value="1"/>
</dbReference>
<evidence type="ECO:0000259" key="11">
    <source>
        <dbReference type="PROSITE" id="PS51194"/>
    </source>
</evidence>
<dbReference type="GO" id="GO:0016787">
    <property type="term" value="F:hydrolase activity"/>
    <property type="evidence" value="ECO:0007669"/>
    <property type="project" value="UniProtKB-KW"/>
</dbReference>
<dbReference type="EMBL" id="CAJNJQ010002110">
    <property type="protein sequence ID" value="CAE7161597.1"/>
    <property type="molecule type" value="Genomic_DNA"/>
</dbReference>
<gene>
    <name evidence="12" type="ORF">RDB_LOCUS100349</name>
</gene>
<feature type="domain" description="Helicase ATP-binding" evidence="10">
    <location>
        <begin position="26"/>
        <end position="186"/>
    </location>
</feature>
<dbReference type="GO" id="GO:0005524">
    <property type="term" value="F:ATP binding"/>
    <property type="evidence" value="ECO:0007669"/>
    <property type="project" value="UniProtKB-KW"/>
</dbReference>
<dbReference type="InterPro" id="IPR002164">
    <property type="entry name" value="NAP_family"/>
</dbReference>
<keyword evidence="5" id="KW-0347">Helicase</keyword>
<evidence type="ECO:0000313" key="12">
    <source>
        <dbReference type="EMBL" id="CAE7161597.1"/>
    </source>
</evidence>
<dbReference type="Gene3D" id="1.10.10.10">
    <property type="entry name" value="Winged helix-like DNA-binding domain superfamily/Winged helix DNA-binding domain"/>
    <property type="match status" value="1"/>
</dbReference>